<gene>
    <name evidence="2" type="ORF">HCN44_003212</name>
</gene>
<accession>A0A834XIN8</accession>
<dbReference type="Proteomes" id="UP000639338">
    <property type="component" value="Unassembled WGS sequence"/>
</dbReference>
<proteinExistence type="predicted"/>
<name>A0A834XIN8_APHGI</name>
<organism evidence="2 3">
    <name type="scientific">Aphidius gifuensis</name>
    <name type="common">Parasitoid wasp</name>
    <dbReference type="NCBI Taxonomy" id="684658"/>
    <lineage>
        <taxon>Eukaryota</taxon>
        <taxon>Metazoa</taxon>
        <taxon>Ecdysozoa</taxon>
        <taxon>Arthropoda</taxon>
        <taxon>Hexapoda</taxon>
        <taxon>Insecta</taxon>
        <taxon>Pterygota</taxon>
        <taxon>Neoptera</taxon>
        <taxon>Endopterygota</taxon>
        <taxon>Hymenoptera</taxon>
        <taxon>Apocrita</taxon>
        <taxon>Ichneumonoidea</taxon>
        <taxon>Braconidae</taxon>
        <taxon>Aphidiinae</taxon>
        <taxon>Aphidius</taxon>
    </lineage>
</organism>
<protein>
    <submittedName>
        <fullName evidence="2">Uncharacterized protein</fullName>
    </submittedName>
</protein>
<evidence type="ECO:0000256" key="1">
    <source>
        <dbReference type="SAM" id="MobiDB-lite"/>
    </source>
</evidence>
<keyword evidence="3" id="KW-1185">Reference proteome</keyword>
<reference evidence="2 3" key="1">
    <citation type="submission" date="2020-08" db="EMBL/GenBank/DDBJ databases">
        <title>Aphidius gifuensis genome sequencing and assembly.</title>
        <authorList>
            <person name="Du Z."/>
        </authorList>
    </citation>
    <scope>NUCLEOTIDE SEQUENCE [LARGE SCALE GENOMIC DNA]</scope>
    <source>
        <strain evidence="2">YNYX2018</strain>
        <tissue evidence="2">Adults</tissue>
    </source>
</reference>
<feature type="compositionally biased region" description="Acidic residues" evidence="1">
    <location>
        <begin position="554"/>
        <end position="602"/>
    </location>
</feature>
<dbReference type="EMBL" id="JACMRX010000006">
    <property type="protein sequence ID" value="KAF7987450.1"/>
    <property type="molecule type" value="Genomic_DNA"/>
</dbReference>
<evidence type="ECO:0000313" key="2">
    <source>
        <dbReference type="EMBL" id="KAF7987450.1"/>
    </source>
</evidence>
<dbReference type="AlphaFoldDB" id="A0A834XIN8"/>
<feature type="region of interest" description="Disordered" evidence="1">
    <location>
        <begin position="411"/>
        <end position="452"/>
    </location>
</feature>
<feature type="compositionally biased region" description="Acidic residues" evidence="1">
    <location>
        <begin position="419"/>
        <end position="446"/>
    </location>
</feature>
<evidence type="ECO:0000313" key="3">
    <source>
        <dbReference type="Proteomes" id="UP000639338"/>
    </source>
</evidence>
<sequence length="852" mass="99622">MVKLREGVRKNDEFRIIKQQNSKLSVREKSRKWVYDNFLLHKNNNNNEKVTESMIVNWAVEAKKIFMSPSSPMYSCPPSKDWVSNFKAHYNITGKPKDLQINQTDKQIKHSKRLDKKINEVKNIQDVDVDKKDVSNLWIDKLNKKDQQQFLKEKKKVEDSVYNKYIEYKKTNNNININLIMLWAIEAKNRLLSKKFLYSDEPVSSAWVKKFMDNYDITDESLNLNTSNNNNNTNNNVVINNLNKQNDGVKKNIRNTTEEELSSLTIKKYIPYEFKKLVVDARRKNPNWSIETIRKITNCKFIIDFKQIDKWESQVSNKYKPHFKKRQIHLAVYKKCIEHKNKNIPINLSMLVEWARDAKKSILSKSSPQYGTPISKSWVFRFRKSFGITGSPNDLQIPSEKDYIKKFNDILSSDGNSKDDDDEDDEDDDADDDDDEEGEDMVEETDDKNANEMNTIFKSSNEKPILSGRKKIHQWVFNKCLEYKKKSYKINLSLLKKWATEGKKMYLEKNSLYYDTPVSDHWIKNFKKKYNITGKASDYRISGIPNDSYKYYNEDDDDEQEEEEAEGDDDDDDGDEEKQAEEEDEEKQSEEEEMDDDDDDEHENLNDNSNSNDDDDDDEKETQMNQWIYHNCLVHTNNNLKLTTDIILKWANEANKKFNNNENILLDKSSLWLEQFMNFYDINGEPSDLKILNYQNNDNSFDEDDDVDDIDDIDDFIEADKSDITANDVNMATEEVGMVSEEVGMVGNEPVMIADEIDMVTEEVIDSSIDADEINQVDDNYEMNQIDEYEIDQVDELQNSLLHNTVNNNEPVNNEPEKIMEQQNDGPEINIVISCVRSISTGVVFYPGLTVK</sequence>
<comment type="caution">
    <text evidence="2">The sequence shown here is derived from an EMBL/GenBank/DDBJ whole genome shotgun (WGS) entry which is preliminary data.</text>
</comment>
<feature type="region of interest" description="Disordered" evidence="1">
    <location>
        <begin position="543"/>
        <end position="621"/>
    </location>
</feature>